<evidence type="ECO:0000313" key="1">
    <source>
        <dbReference type="EMBL" id="CAG8467492.1"/>
    </source>
</evidence>
<accession>A0ACA9KE09</accession>
<organism evidence="1 2">
    <name type="scientific">Acaulospora colombiana</name>
    <dbReference type="NCBI Taxonomy" id="27376"/>
    <lineage>
        <taxon>Eukaryota</taxon>
        <taxon>Fungi</taxon>
        <taxon>Fungi incertae sedis</taxon>
        <taxon>Mucoromycota</taxon>
        <taxon>Glomeromycotina</taxon>
        <taxon>Glomeromycetes</taxon>
        <taxon>Diversisporales</taxon>
        <taxon>Acaulosporaceae</taxon>
        <taxon>Acaulospora</taxon>
    </lineage>
</organism>
<dbReference type="EMBL" id="CAJVPT010001698">
    <property type="protein sequence ID" value="CAG8467492.1"/>
    <property type="molecule type" value="Genomic_DNA"/>
</dbReference>
<reference evidence="1" key="1">
    <citation type="submission" date="2021-06" db="EMBL/GenBank/DDBJ databases">
        <authorList>
            <person name="Kallberg Y."/>
            <person name="Tangrot J."/>
            <person name="Rosling A."/>
        </authorList>
    </citation>
    <scope>NUCLEOTIDE SEQUENCE</scope>
    <source>
        <strain evidence="1">CL356</strain>
    </source>
</reference>
<proteinExistence type="predicted"/>
<dbReference type="Proteomes" id="UP000789525">
    <property type="component" value="Unassembled WGS sequence"/>
</dbReference>
<evidence type="ECO:0000313" key="2">
    <source>
        <dbReference type="Proteomes" id="UP000789525"/>
    </source>
</evidence>
<comment type="caution">
    <text evidence="1">The sequence shown here is derived from an EMBL/GenBank/DDBJ whole genome shotgun (WGS) entry which is preliminary data.</text>
</comment>
<gene>
    <name evidence="1" type="ORF">ACOLOM_LOCUS1446</name>
</gene>
<name>A0ACA9KE09_9GLOM</name>
<protein>
    <submittedName>
        <fullName evidence="1">14535_t:CDS:1</fullName>
    </submittedName>
</protein>
<sequence>MWKDNVDHRISRTIDFIGDMLTVNGGQVCIFKQGDESIQYFLQGTDSAGLKAQVGLEVLRDFTNKSLERQLADQKLTGADLRAALVASCFLGALPPVLLRAS</sequence>
<keyword evidence="2" id="KW-1185">Reference proteome</keyword>